<gene>
    <name evidence="12 14" type="primary">rlmN</name>
    <name evidence="14" type="ORF">HHT355_1462</name>
</gene>
<feature type="binding site" evidence="12">
    <location>
        <position position="191"/>
    </location>
    <ligand>
        <name>S-adenosyl-L-methionine</name>
        <dbReference type="ChEBI" id="CHEBI:59789"/>
    </ligand>
</feature>
<evidence type="ECO:0000256" key="2">
    <source>
        <dbReference type="ARBA" id="ARBA00022485"/>
    </source>
</evidence>
<dbReference type="SUPFAM" id="SSF102114">
    <property type="entry name" value="Radical SAM enzymes"/>
    <property type="match status" value="1"/>
</dbReference>
<feature type="binding site" evidence="12">
    <location>
        <position position="112"/>
    </location>
    <ligand>
        <name>[4Fe-4S] cluster</name>
        <dbReference type="ChEBI" id="CHEBI:49883"/>
        <note>4Fe-4S-S-AdoMet</note>
    </ligand>
</feature>
<organism evidence="14 15">
    <name type="scientific">Herbinix hemicellulosilytica</name>
    <dbReference type="NCBI Taxonomy" id="1564487"/>
    <lineage>
        <taxon>Bacteria</taxon>
        <taxon>Bacillati</taxon>
        <taxon>Bacillota</taxon>
        <taxon>Clostridia</taxon>
        <taxon>Lachnospirales</taxon>
        <taxon>Lachnospiraceae</taxon>
        <taxon>Herbinix</taxon>
    </lineage>
</organism>
<dbReference type="HAMAP" id="MF_01849">
    <property type="entry name" value="RNA_methyltr_RlmN"/>
    <property type="match status" value="1"/>
</dbReference>
<feature type="binding site" evidence="12">
    <location>
        <position position="116"/>
    </location>
    <ligand>
        <name>[4Fe-4S] cluster</name>
        <dbReference type="ChEBI" id="CHEBI:49883"/>
        <note>4Fe-4S-S-AdoMet</note>
    </ligand>
</feature>
<keyword evidence="11 12" id="KW-0411">Iron-sulfur</keyword>
<evidence type="ECO:0000256" key="8">
    <source>
        <dbReference type="ARBA" id="ARBA00022694"/>
    </source>
</evidence>
<keyword evidence="2 12" id="KW-0004">4Fe-4S</keyword>
<keyword evidence="5 12" id="KW-0489">Methyltransferase</keyword>
<dbReference type="InterPro" id="IPR058240">
    <property type="entry name" value="rSAM_sf"/>
</dbReference>
<keyword evidence="6 12" id="KW-0808">Transferase</keyword>
<comment type="miscellaneous">
    <text evidence="12">Reaction proceeds by a ping-pong mechanism involving intermediate methylation of a conserved cysteine residue.</text>
</comment>
<evidence type="ECO:0000256" key="10">
    <source>
        <dbReference type="ARBA" id="ARBA00023004"/>
    </source>
</evidence>
<evidence type="ECO:0000256" key="4">
    <source>
        <dbReference type="ARBA" id="ARBA00022552"/>
    </source>
</evidence>
<dbReference type="GO" id="GO:0030488">
    <property type="term" value="P:tRNA methylation"/>
    <property type="evidence" value="ECO:0007669"/>
    <property type="project" value="UniProtKB-UniRule"/>
</dbReference>
<sequence length="346" mass="39413">MVMDIKSLYIDELTEEMKKLNQPAFRAKQLYDWMHCKLAASYDEMTNLPKDLRQLLSENYPLTVLKAVDSLVSEKDGTVKYLFRLSDNAVIESVLMKYRHGNSVCISSQVGCSMGCTFCASTIGGKERDLSASEMLDQVYRIQVMSGERVSNVVVMGTGEPLDNYDNLVRFIRIVSDKNGLNLSARNITVSTCGIPDKIRCLAEEGLPVTLALSLHAPNDELRQKLMPIARKYKLSEVMDAFIYYYERTGRRLTFEYSLVQSVNDEEEHAKELAQLLQGYNCHVNLIPVNPIKERNYVRSANARVQKFKNILEKNRINVTIRREMGSDINAACGQLRKSYMDRCSK</sequence>
<keyword evidence="3 12" id="KW-0963">Cytoplasm</keyword>
<dbReference type="CDD" id="cd01335">
    <property type="entry name" value="Radical_SAM"/>
    <property type="match status" value="1"/>
</dbReference>
<evidence type="ECO:0000256" key="1">
    <source>
        <dbReference type="ARBA" id="ARBA00004496"/>
    </source>
</evidence>
<evidence type="ECO:0000259" key="13">
    <source>
        <dbReference type="PROSITE" id="PS51918"/>
    </source>
</evidence>
<dbReference type="Proteomes" id="UP000236497">
    <property type="component" value="Unassembled WGS sequence"/>
</dbReference>
<comment type="similarity">
    <text evidence="12">Belongs to the radical SAM superfamily. RlmN family.</text>
</comment>
<dbReference type="AlphaFoldDB" id="A0A0H5SWF6"/>
<dbReference type="Pfam" id="PF04055">
    <property type="entry name" value="Radical_SAM"/>
    <property type="match status" value="1"/>
</dbReference>
<dbReference type="PIRSF" id="PIRSF006004">
    <property type="entry name" value="CHP00048"/>
    <property type="match status" value="1"/>
</dbReference>
<dbReference type="GO" id="GO:0019843">
    <property type="term" value="F:rRNA binding"/>
    <property type="evidence" value="ECO:0007669"/>
    <property type="project" value="UniProtKB-UniRule"/>
</dbReference>
<comment type="subcellular location">
    <subcellularLocation>
        <location evidence="1 12">Cytoplasm</location>
    </subcellularLocation>
</comment>
<feature type="binding site" evidence="12">
    <location>
        <position position="290"/>
    </location>
    <ligand>
        <name>S-adenosyl-L-methionine</name>
        <dbReference type="ChEBI" id="CHEBI:59789"/>
    </ligand>
</feature>
<protein>
    <recommendedName>
        <fullName evidence="12">Probable dual-specificity RNA methyltransferase RlmN</fullName>
        <ecNumber evidence="12">2.1.1.192</ecNumber>
    </recommendedName>
    <alternativeName>
        <fullName evidence="12">23S rRNA (adenine(2503)-C(2))-methyltransferase</fullName>
    </alternativeName>
    <alternativeName>
        <fullName evidence="12">23S rRNA m2A2503 methyltransferase</fullName>
    </alternativeName>
    <alternativeName>
        <fullName evidence="12">Ribosomal RNA large subunit methyltransferase N</fullName>
    </alternativeName>
    <alternativeName>
        <fullName evidence="12">tRNA (adenine(37)-C(2))-methyltransferase</fullName>
    </alternativeName>
    <alternativeName>
        <fullName evidence="12">tRNA m2A37 methyltransferase</fullName>
    </alternativeName>
</protein>
<dbReference type="SFLD" id="SFLDG01062">
    <property type="entry name" value="methyltransferase_(Class_A)"/>
    <property type="match status" value="1"/>
</dbReference>
<dbReference type="InterPro" id="IPR027492">
    <property type="entry name" value="RNA_MTrfase_RlmN"/>
</dbReference>
<dbReference type="EC" id="2.1.1.192" evidence="12"/>
<comment type="cofactor">
    <cofactor evidence="12">
        <name>[4Fe-4S] cluster</name>
        <dbReference type="ChEBI" id="CHEBI:49883"/>
    </cofactor>
    <text evidence="12">Binds 1 [4Fe-4S] cluster. The cluster is coordinated with 3 cysteines and an exchangeable S-adenosyl-L-methionine.</text>
</comment>
<evidence type="ECO:0000256" key="6">
    <source>
        <dbReference type="ARBA" id="ARBA00022679"/>
    </source>
</evidence>
<dbReference type="PANTHER" id="PTHR30544">
    <property type="entry name" value="23S RRNA METHYLTRANSFERASE"/>
    <property type="match status" value="1"/>
</dbReference>
<keyword evidence="15" id="KW-1185">Reference proteome</keyword>
<evidence type="ECO:0000313" key="15">
    <source>
        <dbReference type="Proteomes" id="UP000236497"/>
    </source>
</evidence>
<keyword evidence="4 12" id="KW-0698">rRNA processing</keyword>
<dbReference type="InterPro" id="IPR040072">
    <property type="entry name" value="Methyltransferase_A"/>
</dbReference>
<evidence type="ECO:0000256" key="3">
    <source>
        <dbReference type="ARBA" id="ARBA00022490"/>
    </source>
</evidence>
<comment type="catalytic activity">
    <reaction evidence="12">
        <text>adenosine(37) in tRNA + 2 reduced [2Fe-2S]-[ferredoxin] + 2 S-adenosyl-L-methionine = 2-methyladenosine(37) in tRNA + 5'-deoxyadenosine + L-methionine + 2 oxidized [2Fe-2S]-[ferredoxin] + S-adenosyl-L-homocysteine</text>
        <dbReference type="Rhea" id="RHEA:43332"/>
        <dbReference type="Rhea" id="RHEA-COMP:10000"/>
        <dbReference type="Rhea" id="RHEA-COMP:10001"/>
        <dbReference type="Rhea" id="RHEA-COMP:10162"/>
        <dbReference type="Rhea" id="RHEA-COMP:10485"/>
        <dbReference type="ChEBI" id="CHEBI:17319"/>
        <dbReference type="ChEBI" id="CHEBI:33737"/>
        <dbReference type="ChEBI" id="CHEBI:33738"/>
        <dbReference type="ChEBI" id="CHEBI:57844"/>
        <dbReference type="ChEBI" id="CHEBI:57856"/>
        <dbReference type="ChEBI" id="CHEBI:59789"/>
        <dbReference type="ChEBI" id="CHEBI:74411"/>
        <dbReference type="ChEBI" id="CHEBI:74497"/>
        <dbReference type="EC" id="2.1.1.192"/>
    </reaction>
</comment>
<comment type="catalytic activity">
    <reaction evidence="12">
        <text>adenosine(2503) in 23S rRNA + 2 reduced [2Fe-2S]-[ferredoxin] + 2 S-adenosyl-L-methionine = 2-methyladenosine(2503) in 23S rRNA + 5'-deoxyadenosine + L-methionine + 2 oxidized [2Fe-2S]-[ferredoxin] + S-adenosyl-L-homocysteine</text>
        <dbReference type="Rhea" id="RHEA:42916"/>
        <dbReference type="Rhea" id="RHEA-COMP:10000"/>
        <dbReference type="Rhea" id="RHEA-COMP:10001"/>
        <dbReference type="Rhea" id="RHEA-COMP:10152"/>
        <dbReference type="Rhea" id="RHEA-COMP:10282"/>
        <dbReference type="ChEBI" id="CHEBI:17319"/>
        <dbReference type="ChEBI" id="CHEBI:33737"/>
        <dbReference type="ChEBI" id="CHEBI:33738"/>
        <dbReference type="ChEBI" id="CHEBI:57844"/>
        <dbReference type="ChEBI" id="CHEBI:57856"/>
        <dbReference type="ChEBI" id="CHEBI:59789"/>
        <dbReference type="ChEBI" id="CHEBI:74411"/>
        <dbReference type="ChEBI" id="CHEBI:74497"/>
        <dbReference type="EC" id="2.1.1.192"/>
    </reaction>
</comment>
<dbReference type="PANTHER" id="PTHR30544:SF5">
    <property type="entry name" value="RADICAL SAM CORE DOMAIN-CONTAINING PROTEIN"/>
    <property type="match status" value="1"/>
</dbReference>
<evidence type="ECO:0000256" key="5">
    <source>
        <dbReference type="ARBA" id="ARBA00022603"/>
    </source>
</evidence>
<keyword evidence="12" id="KW-1015">Disulfide bond</keyword>
<evidence type="ECO:0000256" key="11">
    <source>
        <dbReference type="ARBA" id="ARBA00023014"/>
    </source>
</evidence>
<name>A0A0H5SWF6_HERHM</name>
<evidence type="ECO:0000313" key="14">
    <source>
        <dbReference type="EMBL" id="CRZ34663.1"/>
    </source>
</evidence>
<dbReference type="SFLD" id="SFLDS00029">
    <property type="entry name" value="Radical_SAM"/>
    <property type="match status" value="1"/>
</dbReference>
<dbReference type="GO" id="GO:0002935">
    <property type="term" value="F:tRNA (adenine(37)-C2)-methyltransferase activity"/>
    <property type="evidence" value="ECO:0007669"/>
    <property type="project" value="UniProtKB-UniRule"/>
</dbReference>
<evidence type="ECO:0000256" key="9">
    <source>
        <dbReference type="ARBA" id="ARBA00022723"/>
    </source>
</evidence>
<feature type="active site" description="Proton acceptor" evidence="12">
    <location>
        <position position="92"/>
    </location>
</feature>
<feature type="active site" description="S-methylcysteine intermediate" evidence="12">
    <location>
        <position position="333"/>
    </location>
</feature>
<keyword evidence="9 12" id="KW-0479">Metal-binding</keyword>
<dbReference type="GO" id="GO:0046872">
    <property type="term" value="F:metal ion binding"/>
    <property type="evidence" value="ECO:0007669"/>
    <property type="project" value="UniProtKB-KW"/>
</dbReference>
<dbReference type="Gene3D" id="1.10.150.530">
    <property type="match status" value="1"/>
</dbReference>
<dbReference type="FunFam" id="3.20.20.70:FF:000014">
    <property type="entry name" value="Probable dual-specificity RNA methyltransferase RlmN"/>
    <property type="match status" value="1"/>
</dbReference>
<dbReference type="GO" id="GO:0051539">
    <property type="term" value="F:4 iron, 4 sulfur cluster binding"/>
    <property type="evidence" value="ECO:0007669"/>
    <property type="project" value="UniProtKB-UniRule"/>
</dbReference>
<dbReference type="InterPro" id="IPR013785">
    <property type="entry name" value="Aldolase_TIM"/>
</dbReference>
<keyword evidence="10 12" id="KW-0408">Iron</keyword>
<dbReference type="OrthoDB" id="9793973at2"/>
<accession>A0A0H5SWF6</accession>
<comment type="function">
    <text evidence="12">Specifically methylates position 2 of adenine 2503 in 23S rRNA and position 2 of adenine 37 in tRNAs.</text>
</comment>
<reference evidence="14 15" key="1">
    <citation type="submission" date="2015-06" db="EMBL/GenBank/DDBJ databases">
        <authorList>
            <person name="Wibberg Daniel"/>
        </authorList>
    </citation>
    <scope>NUCLEOTIDE SEQUENCE [LARGE SCALE GENOMIC DNA]</scope>
    <source>
        <strain evidence="14 15">T3/55T</strain>
    </source>
</reference>
<evidence type="ECO:0000256" key="7">
    <source>
        <dbReference type="ARBA" id="ARBA00022691"/>
    </source>
</evidence>
<dbReference type="NCBIfam" id="TIGR00048">
    <property type="entry name" value="rRNA_mod_RlmN"/>
    <property type="match status" value="1"/>
</dbReference>
<dbReference type="InterPro" id="IPR007197">
    <property type="entry name" value="rSAM"/>
</dbReference>
<feature type="binding site" evidence="12">
    <location>
        <begin position="159"/>
        <end position="160"/>
    </location>
    <ligand>
        <name>S-adenosyl-L-methionine</name>
        <dbReference type="ChEBI" id="CHEBI:59789"/>
    </ligand>
</feature>
<dbReference type="InterPro" id="IPR048641">
    <property type="entry name" value="RlmN_N"/>
</dbReference>
<dbReference type="GO" id="GO:0000049">
    <property type="term" value="F:tRNA binding"/>
    <property type="evidence" value="ECO:0007669"/>
    <property type="project" value="UniProtKB-UniRule"/>
</dbReference>
<dbReference type="GO" id="GO:0070475">
    <property type="term" value="P:rRNA base methylation"/>
    <property type="evidence" value="ECO:0007669"/>
    <property type="project" value="UniProtKB-UniRule"/>
</dbReference>
<feature type="binding site" evidence="12">
    <location>
        <begin position="214"/>
        <end position="216"/>
    </location>
    <ligand>
        <name>S-adenosyl-L-methionine</name>
        <dbReference type="ChEBI" id="CHEBI:59789"/>
    </ligand>
</feature>
<dbReference type="PROSITE" id="PS51918">
    <property type="entry name" value="RADICAL_SAM"/>
    <property type="match status" value="1"/>
</dbReference>
<dbReference type="GO" id="GO:0005737">
    <property type="term" value="C:cytoplasm"/>
    <property type="evidence" value="ECO:0007669"/>
    <property type="project" value="UniProtKB-SubCell"/>
</dbReference>
<feature type="domain" description="Radical SAM core" evidence="13">
    <location>
        <begin position="98"/>
        <end position="328"/>
    </location>
</feature>
<comment type="caution">
    <text evidence="12">Lacks conserved residue(s) required for the propagation of feature annotation.</text>
</comment>
<dbReference type="Pfam" id="PF21016">
    <property type="entry name" value="RlmN_N"/>
    <property type="match status" value="1"/>
</dbReference>
<keyword evidence="7 12" id="KW-0949">S-adenosyl-L-methionine</keyword>
<dbReference type="EMBL" id="CVTD020000016">
    <property type="protein sequence ID" value="CRZ34663.1"/>
    <property type="molecule type" value="Genomic_DNA"/>
</dbReference>
<feature type="binding site" evidence="12">
    <location>
        <position position="119"/>
    </location>
    <ligand>
        <name>[4Fe-4S] cluster</name>
        <dbReference type="ChEBI" id="CHEBI:49883"/>
        <note>4Fe-4S-S-AdoMet</note>
    </ligand>
</feature>
<dbReference type="Gene3D" id="3.20.20.70">
    <property type="entry name" value="Aldolase class I"/>
    <property type="match status" value="1"/>
</dbReference>
<dbReference type="GO" id="GO:0070040">
    <property type="term" value="F:rRNA (adenine(2503)-C2-)-methyltransferase activity"/>
    <property type="evidence" value="ECO:0007669"/>
    <property type="project" value="UniProtKB-UniRule"/>
</dbReference>
<proteinExistence type="inferred from homology"/>
<dbReference type="SFLD" id="SFLDF00275">
    <property type="entry name" value="adenosine_C2_methyltransferase"/>
    <property type="match status" value="1"/>
</dbReference>
<dbReference type="InterPro" id="IPR004383">
    <property type="entry name" value="rRNA_lsu_MTrfase_RlmN/Cfr"/>
</dbReference>
<evidence type="ECO:0000256" key="12">
    <source>
        <dbReference type="HAMAP-Rule" id="MF_01849"/>
    </source>
</evidence>
<keyword evidence="8 12" id="KW-0819">tRNA processing</keyword>